<dbReference type="OMA" id="RQFVYPK"/>
<dbReference type="WBParaSite" id="HCON_00119965-00001">
    <property type="protein sequence ID" value="HCON_00119965-00001"/>
    <property type="gene ID" value="HCON_00119965"/>
</dbReference>
<evidence type="ECO:0000313" key="2">
    <source>
        <dbReference type="WBParaSite" id="HCON_00119965-00001"/>
    </source>
</evidence>
<name>A0A7I4YP93_HAECO</name>
<reference evidence="2" key="1">
    <citation type="submission" date="2020-12" db="UniProtKB">
        <authorList>
            <consortium name="WormBaseParasite"/>
        </authorList>
    </citation>
    <scope>IDENTIFICATION</scope>
    <source>
        <strain evidence="2">MHco3</strain>
    </source>
</reference>
<accession>A0A7I4YP93</accession>
<sequence length="78" mass="9280">MHALMALLDSRRTSDLKMLQRFRYPHELSRLVAEVEKLQDFEECGERDVRLLRRVKLVLPKDEAEFIKSAEVLQEESH</sequence>
<evidence type="ECO:0000313" key="1">
    <source>
        <dbReference type="Proteomes" id="UP000025227"/>
    </source>
</evidence>
<dbReference type="OrthoDB" id="5862086at2759"/>
<keyword evidence="1" id="KW-1185">Reference proteome</keyword>
<dbReference type="AlphaFoldDB" id="A0A7I4YP93"/>
<protein>
    <submittedName>
        <fullName evidence="2">FH2 domain-containing protein</fullName>
    </submittedName>
</protein>
<proteinExistence type="predicted"/>
<dbReference type="Proteomes" id="UP000025227">
    <property type="component" value="Unplaced"/>
</dbReference>
<organism evidence="1 2">
    <name type="scientific">Haemonchus contortus</name>
    <name type="common">Barber pole worm</name>
    <dbReference type="NCBI Taxonomy" id="6289"/>
    <lineage>
        <taxon>Eukaryota</taxon>
        <taxon>Metazoa</taxon>
        <taxon>Ecdysozoa</taxon>
        <taxon>Nematoda</taxon>
        <taxon>Chromadorea</taxon>
        <taxon>Rhabditida</taxon>
        <taxon>Rhabditina</taxon>
        <taxon>Rhabditomorpha</taxon>
        <taxon>Strongyloidea</taxon>
        <taxon>Trichostrongylidae</taxon>
        <taxon>Haemonchus</taxon>
    </lineage>
</organism>